<dbReference type="PROSITE" id="PS51746">
    <property type="entry name" value="PPM_2"/>
    <property type="match status" value="1"/>
</dbReference>
<dbReference type="InterPro" id="IPR014710">
    <property type="entry name" value="RmlC-like_jellyroll"/>
</dbReference>
<reference evidence="2 3" key="1">
    <citation type="submission" date="2014-02" db="EMBL/GenBank/DDBJ databases">
        <title>The small core and large imbalanced accessory genome model reveals a collaborative survival strategy of Sorangium cellulosum strains in nature.</title>
        <authorList>
            <person name="Han K."/>
            <person name="Peng R."/>
            <person name="Blom J."/>
            <person name="Li Y.-Z."/>
        </authorList>
    </citation>
    <scope>NUCLEOTIDE SEQUENCE [LARGE SCALE GENOMIC DNA]</scope>
    <source>
        <strain evidence="2 3">So0157-18</strain>
    </source>
</reference>
<dbReference type="Gene3D" id="2.60.120.10">
    <property type="entry name" value="Jelly Rolls"/>
    <property type="match status" value="1"/>
</dbReference>
<organism evidence="2 3">
    <name type="scientific">Sorangium cellulosum</name>
    <name type="common">Polyangium cellulosum</name>
    <dbReference type="NCBI Taxonomy" id="56"/>
    <lineage>
        <taxon>Bacteria</taxon>
        <taxon>Pseudomonadati</taxon>
        <taxon>Myxococcota</taxon>
        <taxon>Polyangia</taxon>
        <taxon>Polyangiales</taxon>
        <taxon>Polyangiaceae</taxon>
        <taxon>Sorangium</taxon>
    </lineage>
</organism>
<name>A0A150NYU0_SORCE</name>
<dbReference type="Pfam" id="PF13672">
    <property type="entry name" value="PP2C_2"/>
    <property type="match status" value="1"/>
</dbReference>
<feature type="domain" description="PPM-type phosphatase" evidence="1">
    <location>
        <begin position="19"/>
        <end position="265"/>
    </location>
</feature>
<protein>
    <submittedName>
        <fullName evidence="2">Phosphoprotein phosphatase</fullName>
    </submittedName>
</protein>
<evidence type="ECO:0000313" key="3">
    <source>
        <dbReference type="Proteomes" id="UP000075604"/>
    </source>
</evidence>
<dbReference type="InterPro" id="IPR015655">
    <property type="entry name" value="PP2C"/>
</dbReference>
<accession>A0A150NYU0</accession>
<gene>
    <name evidence="2" type="ORF">BE04_44800</name>
</gene>
<dbReference type="SMART" id="SM00332">
    <property type="entry name" value="PP2Cc"/>
    <property type="match status" value="1"/>
</dbReference>
<dbReference type="SMART" id="SM00331">
    <property type="entry name" value="PP2C_SIG"/>
    <property type="match status" value="1"/>
</dbReference>
<evidence type="ECO:0000313" key="2">
    <source>
        <dbReference type="EMBL" id="KYF47123.1"/>
    </source>
</evidence>
<dbReference type="AlphaFoldDB" id="A0A150NYU0"/>
<dbReference type="Gene3D" id="3.60.40.10">
    <property type="entry name" value="PPM-type phosphatase domain"/>
    <property type="match status" value="1"/>
</dbReference>
<comment type="caution">
    <text evidence="2">The sequence shown here is derived from an EMBL/GenBank/DDBJ whole genome shotgun (WGS) entry which is preliminary data.</text>
</comment>
<dbReference type="InterPro" id="IPR001932">
    <property type="entry name" value="PPM-type_phosphatase-like_dom"/>
</dbReference>
<dbReference type="Proteomes" id="UP000075604">
    <property type="component" value="Unassembled WGS sequence"/>
</dbReference>
<dbReference type="SUPFAM" id="SSF81606">
    <property type="entry name" value="PP2C-like"/>
    <property type="match status" value="1"/>
</dbReference>
<dbReference type="InterPro" id="IPR018490">
    <property type="entry name" value="cNMP-bd_dom_sf"/>
</dbReference>
<sequence>MSILVAVSRILPRFDYRIEFAASTDVGLVRPSNEDRILCCPELALFGIADGMGGHAAGEVAAQIAIDTVRDEVLRPPAAAILDAYVADPNIEARREVFALLRRVGEAAHAAILEARRTEPSYQGMGTTLDFVVLAHSRAFFAHAGDSRAYLVRPTTTVQLTQDHALYDTLRAAGTPTPARKPQRNPLVNAIGLAGTVSVDTLFVDLSRGDRILLCTDGVHNAIESEASLSRFCAKGGPQDVAEGLLKHARERGGLDNASVIVIDIMERFVKRADDAGPSSRDLSVLSACPLLAGMSPAAVLGALAAGVEVELGAGDRIPRDVASDLVAYLVLDGAVDLPDGRRIISSGLLFPESLVGARRKGDLPVAAARTRLIRIRKDDFAEVCEHDAELAAALYQRLARYLALGTG</sequence>
<dbReference type="CDD" id="cd00143">
    <property type="entry name" value="PP2Cc"/>
    <property type="match status" value="1"/>
</dbReference>
<dbReference type="GO" id="GO:0004722">
    <property type="term" value="F:protein serine/threonine phosphatase activity"/>
    <property type="evidence" value="ECO:0007669"/>
    <property type="project" value="InterPro"/>
</dbReference>
<dbReference type="PANTHER" id="PTHR47992">
    <property type="entry name" value="PROTEIN PHOSPHATASE"/>
    <property type="match status" value="1"/>
</dbReference>
<dbReference type="EMBL" id="JELX01004554">
    <property type="protein sequence ID" value="KYF47123.1"/>
    <property type="molecule type" value="Genomic_DNA"/>
</dbReference>
<proteinExistence type="predicted"/>
<evidence type="ECO:0000259" key="1">
    <source>
        <dbReference type="PROSITE" id="PS51746"/>
    </source>
</evidence>
<dbReference type="SUPFAM" id="SSF51206">
    <property type="entry name" value="cAMP-binding domain-like"/>
    <property type="match status" value="1"/>
</dbReference>
<dbReference type="InterPro" id="IPR036457">
    <property type="entry name" value="PPM-type-like_dom_sf"/>
</dbReference>